<organism evidence="2 3">
    <name type="scientific">Actinacidiphila yanglinensis</name>
    <dbReference type="NCBI Taxonomy" id="310779"/>
    <lineage>
        <taxon>Bacteria</taxon>
        <taxon>Bacillati</taxon>
        <taxon>Actinomycetota</taxon>
        <taxon>Actinomycetes</taxon>
        <taxon>Kitasatosporales</taxon>
        <taxon>Streptomycetaceae</taxon>
        <taxon>Actinacidiphila</taxon>
    </lineage>
</organism>
<dbReference type="AlphaFoldDB" id="A0A1H5XY41"/>
<keyword evidence="2" id="KW-0808">Transferase</keyword>
<dbReference type="EMBL" id="FNVU01000003">
    <property type="protein sequence ID" value="SEG16455.1"/>
    <property type="molecule type" value="Genomic_DNA"/>
</dbReference>
<dbReference type="Gene3D" id="3.40.630.30">
    <property type="match status" value="1"/>
</dbReference>
<keyword evidence="3" id="KW-1185">Reference proteome</keyword>
<dbReference type="GO" id="GO:0016747">
    <property type="term" value="F:acyltransferase activity, transferring groups other than amino-acyl groups"/>
    <property type="evidence" value="ECO:0007669"/>
    <property type="project" value="InterPro"/>
</dbReference>
<protein>
    <submittedName>
        <fullName evidence="2">Acetyltransferase (GNAT) family protein</fullName>
    </submittedName>
</protein>
<reference evidence="2 3" key="1">
    <citation type="submission" date="2016-10" db="EMBL/GenBank/DDBJ databases">
        <authorList>
            <person name="de Groot N.N."/>
        </authorList>
    </citation>
    <scope>NUCLEOTIDE SEQUENCE [LARGE SCALE GENOMIC DNA]</scope>
    <source>
        <strain evidence="2 3">CGMCC 4.2023</strain>
    </source>
</reference>
<dbReference type="SUPFAM" id="SSF55729">
    <property type="entry name" value="Acyl-CoA N-acyltransferases (Nat)"/>
    <property type="match status" value="1"/>
</dbReference>
<dbReference type="InterPro" id="IPR016181">
    <property type="entry name" value="Acyl_CoA_acyltransferase"/>
</dbReference>
<dbReference type="Proteomes" id="UP000236754">
    <property type="component" value="Unassembled WGS sequence"/>
</dbReference>
<accession>A0A1H5XY41</accession>
<evidence type="ECO:0000313" key="2">
    <source>
        <dbReference type="EMBL" id="SEG16455.1"/>
    </source>
</evidence>
<proteinExistence type="predicted"/>
<evidence type="ECO:0000259" key="1">
    <source>
        <dbReference type="PROSITE" id="PS51186"/>
    </source>
</evidence>
<sequence>MTRDVRIRRIAESDWADIVTLEAGAYTALGLTEGRAVLESKARVSPATCFALDVVPGASTGRPAERRLGGYLLALPYPERSYPGLARREEVVFHSRKLHLHDLVIAEDLRGRGLGRLLFRRLAGGARRQGYEQISLVAVGGSHTFWSANGFTAHPGIADPGDYGPGSVYMTMALAPDRVGDPAPVGGLLSGAPSRDEVG</sequence>
<gene>
    <name evidence="2" type="ORF">SAMN05216223_103465</name>
</gene>
<dbReference type="Pfam" id="PF00583">
    <property type="entry name" value="Acetyltransf_1"/>
    <property type="match status" value="1"/>
</dbReference>
<feature type="domain" description="N-acetyltransferase" evidence="1">
    <location>
        <begin position="5"/>
        <end position="175"/>
    </location>
</feature>
<dbReference type="InterPro" id="IPR000182">
    <property type="entry name" value="GNAT_dom"/>
</dbReference>
<dbReference type="OrthoDB" id="3619482at2"/>
<name>A0A1H5XY41_9ACTN</name>
<dbReference type="PROSITE" id="PS51186">
    <property type="entry name" value="GNAT"/>
    <property type="match status" value="1"/>
</dbReference>
<evidence type="ECO:0000313" key="3">
    <source>
        <dbReference type="Proteomes" id="UP000236754"/>
    </source>
</evidence>
<dbReference type="RefSeq" id="WP_103885187.1">
    <property type="nucleotide sequence ID" value="NZ_FNVU01000003.1"/>
</dbReference>